<dbReference type="PANTHER" id="PTHR46913">
    <property type="entry name" value="RING-H2 FINGER PROTEIN ATL16"/>
    <property type="match status" value="1"/>
</dbReference>
<comment type="catalytic activity">
    <reaction evidence="1">
        <text>S-ubiquitinyl-[E2 ubiquitin-conjugating enzyme]-L-cysteine + [acceptor protein]-L-lysine = [E2 ubiquitin-conjugating enzyme]-L-cysteine + N(6)-ubiquitinyl-[acceptor protein]-L-lysine.</text>
        <dbReference type="EC" id="2.3.2.27"/>
    </reaction>
</comment>
<name>A0ABD0TYE8_DENTH</name>
<evidence type="ECO:0000256" key="1">
    <source>
        <dbReference type="ARBA" id="ARBA00000900"/>
    </source>
</evidence>
<comment type="caution">
    <text evidence="16">The sequence shown here is derived from an EMBL/GenBank/DDBJ whole genome shotgun (WGS) entry which is preliminary data.</text>
</comment>
<evidence type="ECO:0000256" key="7">
    <source>
        <dbReference type="ARBA" id="ARBA00022723"/>
    </source>
</evidence>
<evidence type="ECO:0000256" key="9">
    <source>
        <dbReference type="ARBA" id="ARBA00022786"/>
    </source>
</evidence>
<dbReference type="Gene3D" id="3.30.40.10">
    <property type="entry name" value="Zinc/RING finger domain, C3HC4 (zinc finger)"/>
    <property type="match status" value="1"/>
</dbReference>
<evidence type="ECO:0000256" key="13">
    <source>
        <dbReference type="PROSITE-ProRule" id="PRU00175"/>
    </source>
</evidence>
<dbReference type="GO" id="GO:0061630">
    <property type="term" value="F:ubiquitin protein ligase activity"/>
    <property type="evidence" value="ECO:0007669"/>
    <property type="project" value="UniProtKB-EC"/>
</dbReference>
<dbReference type="GO" id="GO:0008270">
    <property type="term" value="F:zinc ion binding"/>
    <property type="evidence" value="ECO:0007669"/>
    <property type="project" value="UniProtKB-KW"/>
</dbReference>
<gene>
    <name evidence="16" type="ORF">M5K25_026814</name>
</gene>
<keyword evidence="5" id="KW-0808">Transferase</keyword>
<evidence type="ECO:0000313" key="16">
    <source>
        <dbReference type="EMBL" id="KAL0904683.1"/>
    </source>
</evidence>
<dbReference type="SUPFAM" id="SSF57850">
    <property type="entry name" value="RING/U-box"/>
    <property type="match status" value="1"/>
</dbReference>
<dbReference type="InterPro" id="IPR001841">
    <property type="entry name" value="Znf_RING"/>
</dbReference>
<evidence type="ECO:0000256" key="11">
    <source>
        <dbReference type="ARBA" id="ARBA00022989"/>
    </source>
</evidence>
<dbReference type="InterPro" id="IPR044600">
    <property type="entry name" value="ATL1/ATL16-like"/>
</dbReference>
<keyword evidence="11 14" id="KW-1133">Transmembrane helix</keyword>
<feature type="domain" description="RING-type" evidence="15">
    <location>
        <begin position="68"/>
        <end position="110"/>
    </location>
</feature>
<sequence length="269" mass="30075">MAAPSFYYFFIGPAVAAVFMLVLNAFAIVFSSSVKQLVVTVKMKREELERRIPARRYKRKEGKGEEECSVCLSAFLDGQQVRRLLDCNHWFHASCIDRWLMSHASCPICRADVLSSVRAKRASTTSFPTFPGDGRVPHPFSHSPVMAEYHILSHLPGDGRVPILVLSHPPGDGTKLLHVLSYLPQRQDSHGERGDGFEWRGSVTSDTTRRNIIEGGRGTSLKEMRALNGENSVATGRNVVEGGRVTSSKELRALNSEEVDFRCHRKEHL</sequence>
<dbReference type="InterPro" id="IPR013083">
    <property type="entry name" value="Znf_RING/FYVE/PHD"/>
</dbReference>
<dbReference type="EC" id="2.3.2.27" evidence="4"/>
<comment type="pathway">
    <text evidence="3">Protein modification; protein ubiquitination.</text>
</comment>
<keyword evidence="17" id="KW-1185">Reference proteome</keyword>
<evidence type="ECO:0000256" key="3">
    <source>
        <dbReference type="ARBA" id="ARBA00004906"/>
    </source>
</evidence>
<dbReference type="Proteomes" id="UP001552299">
    <property type="component" value="Unassembled WGS sequence"/>
</dbReference>
<evidence type="ECO:0000256" key="14">
    <source>
        <dbReference type="SAM" id="Phobius"/>
    </source>
</evidence>
<evidence type="ECO:0000256" key="10">
    <source>
        <dbReference type="ARBA" id="ARBA00022833"/>
    </source>
</evidence>
<dbReference type="CDD" id="cd16461">
    <property type="entry name" value="RING-H2_EL5-like"/>
    <property type="match status" value="1"/>
</dbReference>
<evidence type="ECO:0000259" key="15">
    <source>
        <dbReference type="PROSITE" id="PS50089"/>
    </source>
</evidence>
<evidence type="ECO:0000313" key="17">
    <source>
        <dbReference type="Proteomes" id="UP001552299"/>
    </source>
</evidence>
<dbReference type="PANTHER" id="PTHR46913:SF1">
    <property type="entry name" value="RING-H2 FINGER PROTEIN ATL16"/>
    <property type="match status" value="1"/>
</dbReference>
<comment type="subcellular location">
    <subcellularLocation>
        <location evidence="2">Membrane</location>
        <topology evidence="2">Single-pass membrane protein</topology>
    </subcellularLocation>
</comment>
<proteinExistence type="predicted"/>
<keyword evidence="7" id="KW-0479">Metal-binding</keyword>
<dbReference type="GO" id="GO:0016020">
    <property type="term" value="C:membrane"/>
    <property type="evidence" value="ECO:0007669"/>
    <property type="project" value="UniProtKB-SubCell"/>
</dbReference>
<organism evidence="16 17">
    <name type="scientific">Dendrobium thyrsiflorum</name>
    <name type="common">Pinecone-like raceme dendrobium</name>
    <name type="synonym">Orchid</name>
    <dbReference type="NCBI Taxonomy" id="117978"/>
    <lineage>
        <taxon>Eukaryota</taxon>
        <taxon>Viridiplantae</taxon>
        <taxon>Streptophyta</taxon>
        <taxon>Embryophyta</taxon>
        <taxon>Tracheophyta</taxon>
        <taxon>Spermatophyta</taxon>
        <taxon>Magnoliopsida</taxon>
        <taxon>Liliopsida</taxon>
        <taxon>Asparagales</taxon>
        <taxon>Orchidaceae</taxon>
        <taxon>Epidendroideae</taxon>
        <taxon>Malaxideae</taxon>
        <taxon>Dendrobiinae</taxon>
        <taxon>Dendrobium</taxon>
    </lineage>
</organism>
<evidence type="ECO:0000256" key="2">
    <source>
        <dbReference type="ARBA" id="ARBA00004167"/>
    </source>
</evidence>
<dbReference type="Pfam" id="PF13639">
    <property type="entry name" value="zf-RING_2"/>
    <property type="match status" value="1"/>
</dbReference>
<dbReference type="AlphaFoldDB" id="A0ABD0TYE8"/>
<evidence type="ECO:0000256" key="6">
    <source>
        <dbReference type="ARBA" id="ARBA00022692"/>
    </source>
</evidence>
<evidence type="ECO:0000256" key="12">
    <source>
        <dbReference type="ARBA" id="ARBA00023136"/>
    </source>
</evidence>
<evidence type="ECO:0000256" key="8">
    <source>
        <dbReference type="ARBA" id="ARBA00022771"/>
    </source>
</evidence>
<keyword evidence="6 14" id="KW-0812">Transmembrane</keyword>
<dbReference type="EMBL" id="JANQDX010000019">
    <property type="protein sequence ID" value="KAL0904683.1"/>
    <property type="molecule type" value="Genomic_DNA"/>
</dbReference>
<dbReference type="SMART" id="SM00184">
    <property type="entry name" value="RING"/>
    <property type="match status" value="1"/>
</dbReference>
<accession>A0ABD0TYE8</accession>
<keyword evidence="10" id="KW-0862">Zinc</keyword>
<reference evidence="16 17" key="1">
    <citation type="journal article" date="2024" name="Plant Biotechnol. J.">
        <title>Dendrobium thyrsiflorum genome and its molecular insights into genes involved in important horticultural traits.</title>
        <authorList>
            <person name="Chen B."/>
            <person name="Wang J.Y."/>
            <person name="Zheng P.J."/>
            <person name="Li K.L."/>
            <person name="Liang Y.M."/>
            <person name="Chen X.F."/>
            <person name="Zhang C."/>
            <person name="Zhao X."/>
            <person name="He X."/>
            <person name="Zhang G.Q."/>
            <person name="Liu Z.J."/>
            <person name="Xu Q."/>
        </authorList>
    </citation>
    <scope>NUCLEOTIDE SEQUENCE [LARGE SCALE GENOMIC DNA]</scope>
    <source>
        <strain evidence="16">GZMU011</strain>
    </source>
</reference>
<evidence type="ECO:0000256" key="4">
    <source>
        <dbReference type="ARBA" id="ARBA00012483"/>
    </source>
</evidence>
<feature type="transmembrane region" description="Helical" evidence="14">
    <location>
        <begin position="6"/>
        <end position="30"/>
    </location>
</feature>
<protein>
    <recommendedName>
        <fullName evidence="4">RING-type E3 ubiquitin transferase</fullName>
        <ecNumber evidence="4">2.3.2.27</ecNumber>
    </recommendedName>
</protein>
<evidence type="ECO:0000256" key="5">
    <source>
        <dbReference type="ARBA" id="ARBA00022679"/>
    </source>
</evidence>
<dbReference type="PROSITE" id="PS50089">
    <property type="entry name" value="ZF_RING_2"/>
    <property type="match status" value="1"/>
</dbReference>
<keyword evidence="8 13" id="KW-0863">Zinc-finger</keyword>
<keyword evidence="12 14" id="KW-0472">Membrane</keyword>
<keyword evidence="9" id="KW-0833">Ubl conjugation pathway</keyword>